<dbReference type="InterPro" id="IPR051791">
    <property type="entry name" value="Pra-immunoreactive"/>
</dbReference>
<evidence type="ECO:0000259" key="8">
    <source>
        <dbReference type="Pfam" id="PF06271"/>
    </source>
</evidence>
<dbReference type="InterPro" id="IPR010432">
    <property type="entry name" value="RDD"/>
</dbReference>
<dbReference type="PANTHER" id="PTHR36115">
    <property type="entry name" value="PROLINE-RICH ANTIGEN HOMOLOG-RELATED"/>
    <property type="match status" value="1"/>
</dbReference>
<dbReference type="AlphaFoldDB" id="A0A542YRK1"/>
<dbReference type="PANTHER" id="PTHR36115:SF4">
    <property type="entry name" value="MEMBRANE PROTEIN"/>
    <property type="match status" value="1"/>
</dbReference>
<feature type="transmembrane region" description="Helical" evidence="7">
    <location>
        <begin position="127"/>
        <end position="150"/>
    </location>
</feature>
<evidence type="ECO:0000256" key="6">
    <source>
        <dbReference type="SAM" id="MobiDB-lite"/>
    </source>
</evidence>
<evidence type="ECO:0000313" key="11">
    <source>
        <dbReference type="Proteomes" id="UP000319516"/>
    </source>
</evidence>
<evidence type="ECO:0000259" key="9">
    <source>
        <dbReference type="Pfam" id="PF10708"/>
    </source>
</evidence>
<accession>A0A542YRK1</accession>
<organism evidence="10 11">
    <name type="scientific">Ornithinicoccus hortensis</name>
    <dbReference type="NCBI Taxonomy" id="82346"/>
    <lineage>
        <taxon>Bacteria</taxon>
        <taxon>Bacillati</taxon>
        <taxon>Actinomycetota</taxon>
        <taxon>Actinomycetes</taxon>
        <taxon>Micrococcales</taxon>
        <taxon>Intrasporangiaceae</taxon>
        <taxon>Ornithinicoccus</taxon>
    </lineage>
</organism>
<name>A0A542YRK1_9MICO</name>
<dbReference type="Proteomes" id="UP000319516">
    <property type="component" value="Unassembled WGS sequence"/>
</dbReference>
<protein>
    <submittedName>
        <fullName evidence="10">Putative RDD family membrane protein YckC</fullName>
    </submittedName>
</protein>
<dbReference type="EMBL" id="VFOP01000001">
    <property type="protein sequence ID" value="TQL50701.1"/>
    <property type="molecule type" value="Genomic_DNA"/>
</dbReference>
<keyword evidence="5 7" id="KW-0472">Membrane</keyword>
<evidence type="ECO:0000256" key="1">
    <source>
        <dbReference type="ARBA" id="ARBA00004651"/>
    </source>
</evidence>
<keyword evidence="4 7" id="KW-1133">Transmembrane helix</keyword>
<feature type="transmembrane region" description="Helical" evidence="7">
    <location>
        <begin position="189"/>
        <end position="209"/>
    </location>
</feature>
<dbReference type="Pfam" id="PF06271">
    <property type="entry name" value="RDD"/>
    <property type="match status" value="1"/>
</dbReference>
<evidence type="ECO:0000256" key="7">
    <source>
        <dbReference type="SAM" id="Phobius"/>
    </source>
</evidence>
<keyword evidence="3 7" id="KW-0812">Transmembrane</keyword>
<gene>
    <name evidence="10" type="ORF">FB467_1815</name>
</gene>
<keyword evidence="11" id="KW-1185">Reference proteome</keyword>
<feature type="compositionally biased region" description="Gly residues" evidence="6">
    <location>
        <begin position="65"/>
        <end position="76"/>
    </location>
</feature>
<feature type="domain" description="DUF2510" evidence="9">
    <location>
        <begin position="1"/>
        <end position="19"/>
    </location>
</feature>
<keyword evidence="2" id="KW-1003">Cell membrane</keyword>
<evidence type="ECO:0000256" key="3">
    <source>
        <dbReference type="ARBA" id="ARBA00022692"/>
    </source>
</evidence>
<feature type="region of interest" description="Disordered" evidence="6">
    <location>
        <begin position="1"/>
        <end position="113"/>
    </location>
</feature>
<dbReference type="Pfam" id="PF10708">
    <property type="entry name" value="DUF2510"/>
    <property type="match status" value="1"/>
</dbReference>
<evidence type="ECO:0000313" key="10">
    <source>
        <dbReference type="EMBL" id="TQL50701.1"/>
    </source>
</evidence>
<reference evidence="10 11" key="1">
    <citation type="submission" date="2019-06" db="EMBL/GenBank/DDBJ databases">
        <title>Sequencing the genomes of 1000 actinobacteria strains.</title>
        <authorList>
            <person name="Klenk H.-P."/>
        </authorList>
    </citation>
    <scope>NUCLEOTIDE SEQUENCE [LARGE SCALE GENOMIC DNA]</scope>
    <source>
        <strain evidence="10 11">DSM 12335</strain>
    </source>
</reference>
<evidence type="ECO:0000256" key="4">
    <source>
        <dbReference type="ARBA" id="ARBA00022989"/>
    </source>
</evidence>
<dbReference type="GO" id="GO:0005886">
    <property type="term" value="C:plasma membrane"/>
    <property type="evidence" value="ECO:0007669"/>
    <property type="project" value="UniProtKB-SubCell"/>
</dbReference>
<feature type="compositionally biased region" description="Gly residues" evidence="6">
    <location>
        <begin position="37"/>
        <end position="55"/>
    </location>
</feature>
<evidence type="ECO:0000256" key="2">
    <source>
        <dbReference type="ARBA" id="ARBA00022475"/>
    </source>
</evidence>
<dbReference type="InterPro" id="IPR018929">
    <property type="entry name" value="DUF2510"/>
</dbReference>
<feature type="domain" description="RDD" evidence="8">
    <location>
        <begin position="120"/>
        <end position="284"/>
    </location>
</feature>
<evidence type="ECO:0000256" key="5">
    <source>
        <dbReference type="ARBA" id="ARBA00023136"/>
    </source>
</evidence>
<comment type="subcellular location">
    <subcellularLocation>
        <location evidence="1">Cell membrane</location>
        <topology evidence="1">Multi-pass membrane protein</topology>
    </subcellularLocation>
</comment>
<sequence>MRYWDGVQWTNHTSPKHKPDLGDSSIGSPPPQAGAPGQQGYGQGQQGYGQQGYGQGQQAPYGQQGQQGYGQQGYGQGQQAPYGQQGQQGYGQQGAWGTPMPGGGAYAGAGGPTTPDGQPLAGWWMRLLARIIDAILMGVVIGGLAFTVVAPDLMDNMGQWLDSVFDAAEAGSTVTPAVPESINSDLLKVGIFSGVLGLAYEILMLKYVGATVGKLVAGLRVRLRDQPGPLPWATAAIRGAIWSGPSLISGQNFLGTLAGLFTILNGLWPLWDPNKQAIHDKVAKTNVVRKR</sequence>
<comment type="caution">
    <text evidence="10">The sequence shown here is derived from an EMBL/GenBank/DDBJ whole genome shotgun (WGS) entry which is preliminary data.</text>
</comment>
<feature type="compositionally biased region" description="Gly residues" evidence="6">
    <location>
        <begin position="86"/>
        <end position="111"/>
    </location>
</feature>
<proteinExistence type="predicted"/>